<keyword evidence="2" id="KW-1185">Reference proteome</keyword>
<proteinExistence type="predicted"/>
<protein>
    <submittedName>
        <fullName evidence="1">Uncharacterized protein</fullName>
    </submittedName>
</protein>
<evidence type="ECO:0000313" key="2">
    <source>
        <dbReference type="Proteomes" id="UP001597079"/>
    </source>
</evidence>
<sequence length="115" mass="13400">MSKSSREHHETLSSLGFYFNPDDLPIINAYVGHWQVTETEHQPENYWVVTTDGKGHPVKGHLSPQEMLDWAENQGWIPAYVAPYGRYVEGELDAVELHDWIARGRHDRKHQRDVH</sequence>
<accession>A0ABW4JDN1</accession>
<organism evidence="1 2">
    <name type="scientific">Alicyclobacillus fodiniaquatilis</name>
    <dbReference type="NCBI Taxonomy" id="1661150"/>
    <lineage>
        <taxon>Bacteria</taxon>
        <taxon>Bacillati</taxon>
        <taxon>Bacillota</taxon>
        <taxon>Bacilli</taxon>
        <taxon>Bacillales</taxon>
        <taxon>Alicyclobacillaceae</taxon>
        <taxon>Alicyclobacillus</taxon>
    </lineage>
</organism>
<dbReference type="EMBL" id="JBHUCX010000008">
    <property type="protein sequence ID" value="MFD1673550.1"/>
    <property type="molecule type" value="Genomic_DNA"/>
</dbReference>
<evidence type="ECO:0000313" key="1">
    <source>
        <dbReference type="EMBL" id="MFD1673550.1"/>
    </source>
</evidence>
<gene>
    <name evidence="1" type="ORF">ACFSB2_02330</name>
</gene>
<name>A0ABW4JDN1_9BACL</name>
<dbReference type="RefSeq" id="WP_377940987.1">
    <property type="nucleotide sequence ID" value="NZ_JBHUCX010000008.1"/>
</dbReference>
<comment type="caution">
    <text evidence="1">The sequence shown here is derived from an EMBL/GenBank/DDBJ whole genome shotgun (WGS) entry which is preliminary data.</text>
</comment>
<reference evidence="2" key="1">
    <citation type="journal article" date="2019" name="Int. J. Syst. Evol. Microbiol.">
        <title>The Global Catalogue of Microorganisms (GCM) 10K type strain sequencing project: providing services to taxonomists for standard genome sequencing and annotation.</title>
        <authorList>
            <consortium name="The Broad Institute Genomics Platform"/>
            <consortium name="The Broad Institute Genome Sequencing Center for Infectious Disease"/>
            <person name="Wu L."/>
            <person name="Ma J."/>
        </authorList>
    </citation>
    <scope>NUCLEOTIDE SEQUENCE [LARGE SCALE GENOMIC DNA]</scope>
    <source>
        <strain evidence="2">CGMCC 1.12286</strain>
    </source>
</reference>
<dbReference type="Proteomes" id="UP001597079">
    <property type="component" value="Unassembled WGS sequence"/>
</dbReference>